<feature type="compositionally biased region" description="Basic and acidic residues" evidence="1">
    <location>
        <begin position="319"/>
        <end position="328"/>
    </location>
</feature>
<dbReference type="EMBL" id="CP144690">
    <property type="protein sequence ID" value="WVY90446.1"/>
    <property type="molecule type" value="Genomic_DNA"/>
</dbReference>
<dbReference type="AlphaFoldDB" id="A0AAQ3RDV4"/>
<feature type="compositionally biased region" description="Basic and acidic residues" evidence="1">
    <location>
        <begin position="18"/>
        <end position="30"/>
    </location>
</feature>
<keyword evidence="3" id="KW-1185">Reference proteome</keyword>
<feature type="region of interest" description="Disordered" evidence="1">
    <location>
        <begin position="115"/>
        <end position="141"/>
    </location>
</feature>
<feature type="compositionally biased region" description="Polar residues" evidence="1">
    <location>
        <begin position="7"/>
        <end position="17"/>
    </location>
</feature>
<feature type="compositionally biased region" description="Basic and acidic residues" evidence="1">
    <location>
        <begin position="344"/>
        <end position="354"/>
    </location>
</feature>
<evidence type="ECO:0000313" key="2">
    <source>
        <dbReference type="EMBL" id="WVY90446.1"/>
    </source>
</evidence>
<feature type="region of interest" description="Disordered" evidence="1">
    <location>
        <begin position="1"/>
        <end position="41"/>
    </location>
</feature>
<gene>
    <name evidence="2" type="ORF">V8G54_035960</name>
</gene>
<sequence>MKKFHNKNSTTQPITKSCNKENQENDDHRQANRRRSKRGTGEIHAILGSSVGVENPPTPPCFFVLIEHLIHENLAHTVLQQRRSHPGLQVFHQALQVNPGVAQVGVELVPDGAKARPAGFGHDEGDSLVAGDSEGGDNGVDHDVEEVAVADAGDEVVAEVERIFLEERDAEGDLGVDQEAGICILQELEERTEERDPWGFLKLCGGDEGERRGHFDLADAEDAEGHVDVGDCREEVVEGFRVHVGEGVAYRDGSDFDTWIEWYYVGVEPRLCYRAVLGDLRDHVVGDGEEERGVSVEEAPAAGGHRRCAPPPGSGGWRSRWELSREEAESHEEEEAQHGCCGSAREERNNRTEN</sequence>
<feature type="region of interest" description="Disordered" evidence="1">
    <location>
        <begin position="288"/>
        <end position="354"/>
    </location>
</feature>
<accession>A0AAQ3RDV4</accession>
<reference evidence="2 3" key="1">
    <citation type="journal article" date="2023" name="Life. Sci Alliance">
        <title>Evolutionary insights into 3D genome organization and epigenetic landscape of Vigna mungo.</title>
        <authorList>
            <person name="Junaid A."/>
            <person name="Singh B."/>
            <person name="Bhatia S."/>
        </authorList>
    </citation>
    <scope>NUCLEOTIDE SEQUENCE [LARGE SCALE GENOMIC DNA]</scope>
    <source>
        <strain evidence="2">Urdbean</strain>
    </source>
</reference>
<dbReference type="Proteomes" id="UP001374535">
    <property type="component" value="Chromosome 11"/>
</dbReference>
<proteinExistence type="predicted"/>
<evidence type="ECO:0000256" key="1">
    <source>
        <dbReference type="SAM" id="MobiDB-lite"/>
    </source>
</evidence>
<name>A0AAQ3RDV4_VIGMU</name>
<evidence type="ECO:0000313" key="3">
    <source>
        <dbReference type="Proteomes" id="UP001374535"/>
    </source>
</evidence>
<protein>
    <submittedName>
        <fullName evidence="2">Uncharacterized protein</fullName>
    </submittedName>
</protein>
<organism evidence="2 3">
    <name type="scientific">Vigna mungo</name>
    <name type="common">Black gram</name>
    <name type="synonym">Phaseolus mungo</name>
    <dbReference type="NCBI Taxonomy" id="3915"/>
    <lineage>
        <taxon>Eukaryota</taxon>
        <taxon>Viridiplantae</taxon>
        <taxon>Streptophyta</taxon>
        <taxon>Embryophyta</taxon>
        <taxon>Tracheophyta</taxon>
        <taxon>Spermatophyta</taxon>
        <taxon>Magnoliopsida</taxon>
        <taxon>eudicotyledons</taxon>
        <taxon>Gunneridae</taxon>
        <taxon>Pentapetalae</taxon>
        <taxon>rosids</taxon>
        <taxon>fabids</taxon>
        <taxon>Fabales</taxon>
        <taxon>Fabaceae</taxon>
        <taxon>Papilionoideae</taxon>
        <taxon>50 kb inversion clade</taxon>
        <taxon>NPAAA clade</taxon>
        <taxon>indigoferoid/millettioid clade</taxon>
        <taxon>Phaseoleae</taxon>
        <taxon>Vigna</taxon>
    </lineage>
</organism>